<feature type="transmembrane region" description="Helical" evidence="10">
    <location>
        <begin position="9"/>
        <end position="28"/>
    </location>
</feature>
<keyword evidence="3 8" id="KW-0349">Heme</keyword>
<dbReference type="Gene3D" id="1.10.630.10">
    <property type="entry name" value="Cytochrome P450"/>
    <property type="match status" value="1"/>
</dbReference>
<keyword evidence="4 8" id="KW-0479">Metal-binding</keyword>
<evidence type="ECO:0000256" key="2">
    <source>
        <dbReference type="ARBA" id="ARBA00010617"/>
    </source>
</evidence>
<dbReference type="GO" id="GO:0016705">
    <property type="term" value="F:oxidoreductase activity, acting on paired donors, with incorporation or reduction of molecular oxygen"/>
    <property type="evidence" value="ECO:0007669"/>
    <property type="project" value="InterPro"/>
</dbReference>
<dbReference type="OrthoDB" id="1470350at2759"/>
<dbReference type="InterPro" id="IPR001128">
    <property type="entry name" value="Cyt_P450"/>
</dbReference>
<keyword evidence="7 9" id="KW-0503">Monooxygenase</keyword>
<keyword evidence="5 9" id="KW-0560">Oxidoreductase</keyword>
<dbReference type="PROSITE" id="PS00086">
    <property type="entry name" value="CYTOCHROME_P450"/>
    <property type="match status" value="1"/>
</dbReference>
<dbReference type="InterPro" id="IPR047146">
    <property type="entry name" value="Cyt_P450_E_CYP52_fungi"/>
</dbReference>
<dbReference type="InterPro" id="IPR036396">
    <property type="entry name" value="Cyt_P450_sf"/>
</dbReference>
<dbReference type="Pfam" id="PF00067">
    <property type="entry name" value="p450"/>
    <property type="match status" value="1"/>
</dbReference>
<evidence type="ECO:0000256" key="9">
    <source>
        <dbReference type="RuleBase" id="RU000461"/>
    </source>
</evidence>
<sequence length="582" mass="65766">MEVPPGPAYLLRLLPYIIFPPVVVYAFIDLAKILFKVAASPWLIVITTILVNPALFIANRYYRRFRNERAAACNGAVPPPPVQESLLSIIGKLTKSMASGYPGDVMQEWAEEYGNVFQCNLLTNSLIVTLEPDHVKAMLATEFESFEKGAVFNDQMKSLLGTGIFNADGKHKFHRSMARPFFTRERISDFEIYERNCDLSLGHAKNRLAAGHPIDFQDLVSRFTLDSATEFLFGTNVGSLAAGIPYPPLSAQQNPASFLGHPSNVFIQGFVEGQVRSALRYSLGTEWPLGAEFWADKVSPMRKVMDEFAEPLMNAALTRRDERLAKGRNIERHDEATNLLDHLVDQTQDQSTLKDELVNLLVAGRDTTACLLTYSLYMLSEHPEVERRLRQEIFDTVGQTGSPTYDHMREMKYLRAFINEVLRLYPPVYSKRPVILPSKVSGQKPFYVPAGTMCYYPVINIHRRTDIWGPDALSFDPERFLDARVRTYLTRDPYIFCPFNAGPRICLGQQFAYHEASFFLVRLLQRFTGFALAPGANTAPPAAWVHATGRRAAERVHPMSHLTLYVKGGLWVTMKPLNEEKT</sequence>
<feature type="transmembrane region" description="Helical" evidence="10">
    <location>
        <begin position="40"/>
        <end position="59"/>
    </location>
</feature>
<proteinExistence type="inferred from homology"/>
<protein>
    <recommendedName>
        <fullName evidence="13">Cytochrome P450</fullName>
    </recommendedName>
</protein>
<dbReference type="PANTHER" id="PTHR24287:SF1">
    <property type="entry name" value="P450, PUTATIVE (EUROFUNG)-RELATED"/>
    <property type="match status" value="1"/>
</dbReference>
<dbReference type="AlphaFoldDB" id="A0A0D2NGZ1"/>
<dbReference type="InterPro" id="IPR002401">
    <property type="entry name" value="Cyt_P450_E_grp-I"/>
</dbReference>
<comment type="cofactor">
    <cofactor evidence="1 8">
        <name>heme</name>
        <dbReference type="ChEBI" id="CHEBI:30413"/>
    </cofactor>
</comment>
<dbReference type="PRINTS" id="PR00463">
    <property type="entry name" value="EP450I"/>
</dbReference>
<organism evidence="11 12">
    <name type="scientific">Hypholoma sublateritium (strain FD-334 SS-4)</name>
    <dbReference type="NCBI Taxonomy" id="945553"/>
    <lineage>
        <taxon>Eukaryota</taxon>
        <taxon>Fungi</taxon>
        <taxon>Dikarya</taxon>
        <taxon>Basidiomycota</taxon>
        <taxon>Agaricomycotina</taxon>
        <taxon>Agaricomycetes</taxon>
        <taxon>Agaricomycetidae</taxon>
        <taxon>Agaricales</taxon>
        <taxon>Agaricineae</taxon>
        <taxon>Strophariaceae</taxon>
        <taxon>Hypholoma</taxon>
    </lineage>
</organism>
<evidence type="ECO:0000256" key="3">
    <source>
        <dbReference type="ARBA" id="ARBA00022617"/>
    </source>
</evidence>
<dbReference type="STRING" id="945553.A0A0D2NGZ1"/>
<keyword evidence="10" id="KW-0812">Transmembrane</keyword>
<dbReference type="InterPro" id="IPR017972">
    <property type="entry name" value="Cyt_P450_CS"/>
</dbReference>
<evidence type="ECO:0000256" key="10">
    <source>
        <dbReference type="SAM" id="Phobius"/>
    </source>
</evidence>
<dbReference type="GO" id="GO:0005506">
    <property type="term" value="F:iron ion binding"/>
    <property type="evidence" value="ECO:0007669"/>
    <property type="project" value="InterPro"/>
</dbReference>
<evidence type="ECO:0000313" key="12">
    <source>
        <dbReference type="Proteomes" id="UP000054270"/>
    </source>
</evidence>
<evidence type="ECO:0000313" key="11">
    <source>
        <dbReference type="EMBL" id="KJA18204.1"/>
    </source>
</evidence>
<evidence type="ECO:0000256" key="1">
    <source>
        <dbReference type="ARBA" id="ARBA00001971"/>
    </source>
</evidence>
<keyword evidence="6 8" id="KW-0408">Iron</keyword>
<feature type="binding site" description="axial binding residue" evidence="8">
    <location>
        <position position="506"/>
    </location>
    <ligand>
        <name>heme</name>
        <dbReference type="ChEBI" id="CHEBI:30413"/>
    </ligand>
    <ligandPart>
        <name>Fe</name>
        <dbReference type="ChEBI" id="CHEBI:18248"/>
    </ligandPart>
</feature>
<comment type="similarity">
    <text evidence="2 9">Belongs to the cytochrome P450 family.</text>
</comment>
<evidence type="ECO:0000256" key="5">
    <source>
        <dbReference type="ARBA" id="ARBA00023002"/>
    </source>
</evidence>
<evidence type="ECO:0000256" key="6">
    <source>
        <dbReference type="ARBA" id="ARBA00023004"/>
    </source>
</evidence>
<name>A0A0D2NGZ1_HYPSF</name>
<dbReference type="SUPFAM" id="SSF48264">
    <property type="entry name" value="Cytochrome P450"/>
    <property type="match status" value="1"/>
</dbReference>
<dbReference type="PRINTS" id="PR00385">
    <property type="entry name" value="P450"/>
</dbReference>
<accession>A0A0D2NGZ1</accession>
<keyword evidence="10" id="KW-0472">Membrane</keyword>
<dbReference type="GO" id="GO:0020037">
    <property type="term" value="F:heme binding"/>
    <property type="evidence" value="ECO:0007669"/>
    <property type="project" value="InterPro"/>
</dbReference>
<evidence type="ECO:0000256" key="8">
    <source>
        <dbReference type="PIRSR" id="PIRSR602401-1"/>
    </source>
</evidence>
<evidence type="ECO:0000256" key="7">
    <source>
        <dbReference type="ARBA" id="ARBA00023033"/>
    </source>
</evidence>
<dbReference type="Proteomes" id="UP000054270">
    <property type="component" value="Unassembled WGS sequence"/>
</dbReference>
<gene>
    <name evidence="11" type="ORF">HYPSUDRAFT_70112</name>
</gene>
<dbReference type="EMBL" id="KN817592">
    <property type="protein sequence ID" value="KJA18204.1"/>
    <property type="molecule type" value="Genomic_DNA"/>
</dbReference>
<keyword evidence="12" id="KW-1185">Reference proteome</keyword>
<dbReference type="CDD" id="cd11063">
    <property type="entry name" value="CYP52"/>
    <property type="match status" value="1"/>
</dbReference>
<evidence type="ECO:0000256" key="4">
    <source>
        <dbReference type="ARBA" id="ARBA00022723"/>
    </source>
</evidence>
<dbReference type="GO" id="GO:0004497">
    <property type="term" value="F:monooxygenase activity"/>
    <property type="evidence" value="ECO:0007669"/>
    <property type="project" value="UniProtKB-KW"/>
</dbReference>
<evidence type="ECO:0008006" key="13">
    <source>
        <dbReference type="Google" id="ProtNLM"/>
    </source>
</evidence>
<dbReference type="PANTHER" id="PTHR24287">
    <property type="entry name" value="P450, PUTATIVE (EUROFUNG)-RELATED"/>
    <property type="match status" value="1"/>
</dbReference>
<dbReference type="OMA" id="LNERRCH"/>
<reference evidence="12" key="1">
    <citation type="submission" date="2014-04" db="EMBL/GenBank/DDBJ databases">
        <title>Evolutionary Origins and Diversification of the Mycorrhizal Mutualists.</title>
        <authorList>
            <consortium name="DOE Joint Genome Institute"/>
            <consortium name="Mycorrhizal Genomics Consortium"/>
            <person name="Kohler A."/>
            <person name="Kuo A."/>
            <person name="Nagy L.G."/>
            <person name="Floudas D."/>
            <person name="Copeland A."/>
            <person name="Barry K.W."/>
            <person name="Cichocki N."/>
            <person name="Veneault-Fourrey C."/>
            <person name="LaButti K."/>
            <person name="Lindquist E.A."/>
            <person name="Lipzen A."/>
            <person name="Lundell T."/>
            <person name="Morin E."/>
            <person name="Murat C."/>
            <person name="Riley R."/>
            <person name="Ohm R."/>
            <person name="Sun H."/>
            <person name="Tunlid A."/>
            <person name="Henrissat B."/>
            <person name="Grigoriev I.V."/>
            <person name="Hibbett D.S."/>
            <person name="Martin F."/>
        </authorList>
    </citation>
    <scope>NUCLEOTIDE SEQUENCE [LARGE SCALE GENOMIC DNA]</scope>
    <source>
        <strain evidence="12">FD-334 SS-4</strain>
    </source>
</reference>
<keyword evidence="10" id="KW-1133">Transmembrane helix</keyword>